<reference evidence="2 3" key="1">
    <citation type="submission" date="2017-04" db="EMBL/GenBank/DDBJ databases">
        <title>Compelte genome sequence of WV33.</title>
        <authorList>
            <person name="Lee P.C."/>
        </authorList>
    </citation>
    <scope>NUCLEOTIDE SEQUENCE [LARGE SCALE GENOMIC DNA]</scope>
    <source>
        <strain evidence="2 3">WV33</strain>
    </source>
</reference>
<dbReference type="CDD" id="cd09620">
    <property type="entry name" value="CBM9_like_3"/>
    <property type="match status" value="1"/>
</dbReference>
<dbReference type="GO" id="GO:0004553">
    <property type="term" value="F:hydrolase activity, hydrolyzing O-glycosyl compounds"/>
    <property type="evidence" value="ECO:0007669"/>
    <property type="project" value="InterPro"/>
</dbReference>
<dbReference type="RefSeq" id="WP_108741068.1">
    <property type="nucleotide sequence ID" value="NZ_CP020918.1"/>
</dbReference>
<sequence length="265" mass="30808">MNKIAICILASLALVTFSCDKKKDAETTPDSEKKLVLGEQPIFKVSNTSEAITIDGKMDEEIWSKTESRTFDYIYKVEKPTDKQKTTFRMLWDKENLYLFYDFEDKYLTARETKRDGKPFLDDCGEIFIIPVPDSLNTHFGIELNINKAANDFIYFNNYYQEKQLALKTFNPDYETAVNYNGTVNNNTDIDKGWQLEIKIPLATFGFLGEIVPVQKGNKWAFLAIRQDRNEVEGERRITSTLFPIYDISKDVHQPNRFGLMEFVY</sequence>
<dbReference type="PROSITE" id="PS51257">
    <property type="entry name" value="PROKAR_LIPOPROTEIN"/>
    <property type="match status" value="1"/>
</dbReference>
<dbReference type="KEGG" id="ffa:FFWV33_11750"/>
<dbReference type="EMBL" id="CP020918">
    <property type="protein sequence ID" value="AWG22136.1"/>
    <property type="molecule type" value="Genomic_DNA"/>
</dbReference>
<keyword evidence="3" id="KW-1185">Reference proteome</keyword>
<dbReference type="Proteomes" id="UP000244527">
    <property type="component" value="Chromosome"/>
</dbReference>
<evidence type="ECO:0000313" key="3">
    <source>
        <dbReference type="Proteomes" id="UP000244527"/>
    </source>
</evidence>
<accession>A0A2S1LF21</accession>
<proteinExistence type="predicted"/>
<dbReference type="Gene3D" id="2.60.40.1190">
    <property type="match status" value="1"/>
</dbReference>
<dbReference type="Pfam" id="PF06452">
    <property type="entry name" value="CBM9_1"/>
    <property type="match status" value="1"/>
</dbReference>
<evidence type="ECO:0000313" key="2">
    <source>
        <dbReference type="EMBL" id="AWG22136.1"/>
    </source>
</evidence>
<gene>
    <name evidence="2" type="ORF">FFWV33_11750</name>
</gene>
<organism evidence="2 3">
    <name type="scientific">Flavobacterium faecale</name>
    <dbReference type="NCBI Taxonomy" id="1355330"/>
    <lineage>
        <taxon>Bacteria</taxon>
        <taxon>Pseudomonadati</taxon>
        <taxon>Bacteroidota</taxon>
        <taxon>Flavobacteriia</taxon>
        <taxon>Flavobacteriales</taxon>
        <taxon>Flavobacteriaceae</taxon>
        <taxon>Flavobacterium</taxon>
    </lineage>
</organism>
<dbReference type="AlphaFoldDB" id="A0A2S1LF21"/>
<evidence type="ECO:0000259" key="1">
    <source>
        <dbReference type="Pfam" id="PF06452"/>
    </source>
</evidence>
<dbReference type="GO" id="GO:0030246">
    <property type="term" value="F:carbohydrate binding"/>
    <property type="evidence" value="ECO:0007669"/>
    <property type="project" value="InterPro"/>
</dbReference>
<protein>
    <recommendedName>
        <fullName evidence="1">Carbohydrate-binding domain-containing protein</fullName>
    </recommendedName>
</protein>
<dbReference type="SUPFAM" id="SSF49344">
    <property type="entry name" value="CBD9-like"/>
    <property type="match status" value="1"/>
</dbReference>
<dbReference type="GO" id="GO:0016052">
    <property type="term" value="P:carbohydrate catabolic process"/>
    <property type="evidence" value="ECO:0007669"/>
    <property type="project" value="InterPro"/>
</dbReference>
<dbReference type="OrthoDB" id="9786766at2"/>
<name>A0A2S1LF21_9FLAO</name>
<feature type="domain" description="Carbohydrate-binding" evidence="1">
    <location>
        <begin position="54"/>
        <end position="261"/>
    </location>
</feature>
<dbReference type="InterPro" id="IPR010502">
    <property type="entry name" value="Carb-bd_dom_fam9"/>
</dbReference>